<protein>
    <submittedName>
        <fullName evidence="1">Uncharacterized protein</fullName>
    </submittedName>
</protein>
<reference evidence="1" key="2">
    <citation type="submission" date="2018-03" db="EMBL/GenBank/DDBJ databases">
        <title>The Triticum urartu genome reveals the dynamic nature of wheat genome evolution.</title>
        <authorList>
            <person name="Ling H."/>
            <person name="Ma B."/>
            <person name="Shi X."/>
            <person name="Liu H."/>
            <person name="Dong L."/>
            <person name="Sun H."/>
            <person name="Cao Y."/>
            <person name="Gao Q."/>
            <person name="Zheng S."/>
            <person name="Li Y."/>
            <person name="Yu Y."/>
            <person name="Du H."/>
            <person name="Qi M."/>
            <person name="Li Y."/>
            <person name="Yu H."/>
            <person name="Cui Y."/>
            <person name="Wang N."/>
            <person name="Chen C."/>
            <person name="Wu H."/>
            <person name="Zhao Y."/>
            <person name="Zhang J."/>
            <person name="Li Y."/>
            <person name="Zhou W."/>
            <person name="Zhang B."/>
            <person name="Hu W."/>
            <person name="Eijk M."/>
            <person name="Tang J."/>
            <person name="Witsenboer H."/>
            <person name="Zhao S."/>
            <person name="Li Z."/>
            <person name="Zhang A."/>
            <person name="Wang D."/>
            <person name="Liang C."/>
        </authorList>
    </citation>
    <scope>NUCLEOTIDE SEQUENCE [LARGE SCALE GENOMIC DNA]</scope>
    <source>
        <strain evidence="1">cv. G1812</strain>
    </source>
</reference>
<dbReference type="Gramene" id="TuG1812G0700004970.01.T01">
    <property type="protein sequence ID" value="TuG1812G0700004970.01.T01.cds401215"/>
    <property type="gene ID" value="TuG1812G0700004970.01"/>
</dbReference>
<evidence type="ECO:0000313" key="2">
    <source>
        <dbReference type="Proteomes" id="UP000015106"/>
    </source>
</evidence>
<accession>A0A8R7R8Z8</accession>
<organism evidence="1 2">
    <name type="scientific">Triticum urartu</name>
    <name type="common">Red wild einkorn</name>
    <name type="synonym">Crithodium urartu</name>
    <dbReference type="NCBI Taxonomy" id="4572"/>
    <lineage>
        <taxon>Eukaryota</taxon>
        <taxon>Viridiplantae</taxon>
        <taxon>Streptophyta</taxon>
        <taxon>Embryophyta</taxon>
        <taxon>Tracheophyta</taxon>
        <taxon>Spermatophyta</taxon>
        <taxon>Magnoliopsida</taxon>
        <taxon>Liliopsida</taxon>
        <taxon>Poales</taxon>
        <taxon>Poaceae</taxon>
        <taxon>BOP clade</taxon>
        <taxon>Pooideae</taxon>
        <taxon>Triticodae</taxon>
        <taxon>Triticeae</taxon>
        <taxon>Triticinae</taxon>
        <taxon>Triticum</taxon>
    </lineage>
</organism>
<reference evidence="1" key="3">
    <citation type="submission" date="2022-06" db="UniProtKB">
        <authorList>
            <consortium name="EnsemblPlants"/>
        </authorList>
    </citation>
    <scope>IDENTIFICATION</scope>
</reference>
<dbReference type="EnsemblPlants" id="TuG1812G0700004970.01.T01">
    <property type="protein sequence ID" value="TuG1812G0700004970.01.T01.cds401215"/>
    <property type="gene ID" value="TuG1812G0700004970.01"/>
</dbReference>
<reference evidence="2" key="1">
    <citation type="journal article" date="2013" name="Nature">
        <title>Draft genome of the wheat A-genome progenitor Triticum urartu.</title>
        <authorList>
            <person name="Ling H.Q."/>
            <person name="Zhao S."/>
            <person name="Liu D."/>
            <person name="Wang J."/>
            <person name="Sun H."/>
            <person name="Zhang C."/>
            <person name="Fan H."/>
            <person name="Li D."/>
            <person name="Dong L."/>
            <person name="Tao Y."/>
            <person name="Gao C."/>
            <person name="Wu H."/>
            <person name="Li Y."/>
            <person name="Cui Y."/>
            <person name="Guo X."/>
            <person name="Zheng S."/>
            <person name="Wang B."/>
            <person name="Yu K."/>
            <person name="Liang Q."/>
            <person name="Yang W."/>
            <person name="Lou X."/>
            <person name="Chen J."/>
            <person name="Feng M."/>
            <person name="Jian J."/>
            <person name="Zhang X."/>
            <person name="Luo G."/>
            <person name="Jiang Y."/>
            <person name="Liu J."/>
            <person name="Wang Z."/>
            <person name="Sha Y."/>
            <person name="Zhang B."/>
            <person name="Wu H."/>
            <person name="Tang D."/>
            <person name="Shen Q."/>
            <person name="Xue P."/>
            <person name="Zou S."/>
            <person name="Wang X."/>
            <person name="Liu X."/>
            <person name="Wang F."/>
            <person name="Yang Y."/>
            <person name="An X."/>
            <person name="Dong Z."/>
            <person name="Zhang K."/>
            <person name="Zhang X."/>
            <person name="Luo M.C."/>
            <person name="Dvorak J."/>
            <person name="Tong Y."/>
            <person name="Wang J."/>
            <person name="Yang H."/>
            <person name="Li Z."/>
            <person name="Wang D."/>
            <person name="Zhang A."/>
            <person name="Wang J."/>
        </authorList>
    </citation>
    <scope>NUCLEOTIDE SEQUENCE</scope>
    <source>
        <strain evidence="2">cv. G1812</strain>
    </source>
</reference>
<evidence type="ECO:0000313" key="1">
    <source>
        <dbReference type="EnsemblPlants" id="TuG1812G0700004970.01.T01.cds401215"/>
    </source>
</evidence>
<dbReference type="AlphaFoldDB" id="A0A8R7R8Z8"/>
<sequence>MPSPSSATRFSLAFQSSNGWWSMRQSSATATTLWIFSTANSSLSALSSAPPSSLELPDRIEKILLTDSLATADPNISAMRASSGRSELLLLVMELLSSREKLLSVLDW</sequence>
<dbReference type="Proteomes" id="UP000015106">
    <property type="component" value="Chromosome 5"/>
</dbReference>
<gene>
    <name evidence="1" type="primary">LOC125555648</name>
</gene>
<keyword evidence="2" id="KW-1185">Reference proteome</keyword>
<name>A0A8R7R8Z8_TRIUA</name>
<proteinExistence type="predicted"/>